<evidence type="ECO:0000256" key="4">
    <source>
        <dbReference type="ARBA" id="ARBA00023306"/>
    </source>
</evidence>
<keyword evidence="2" id="KW-0132">Cell division</keyword>
<dbReference type="Gene3D" id="1.10.472.10">
    <property type="entry name" value="Cyclin-like"/>
    <property type="match status" value="2"/>
</dbReference>
<dbReference type="CDD" id="cd20543">
    <property type="entry name" value="CYCLIN_AtCycD-like_rpt1"/>
    <property type="match status" value="1"/>
</dbReference>
<reference evidence="8" key="2">
    <citation type="submission" date="2023-05" db="EMBL/GenBank/DDBJ databases">
        <authorList>
            <person name="Schelkunov M.I."/>
        </authorList>
    </citation>
    <scope>NUCLEOTIDE SEQUENCE</scope>
    <source>
        <strain evidence="8">Hsosn_3</strain>
        <tissue evidence="8">Leaf</tissue>
    </source>
</reference>
<dbReference type="InterPro" id="IPR006671">
    <property type="entry name" value="Cyclin_N"/>
</dbReference>
<dbReference type="FunFam" id="1.10.472.10:FF:000060">
    <property type="entry name" value="D6-type cyclin"/>
    <property type="match status" value="1"/>
</dbReference>
<gene>
    <name evidence="8" type="ORF">POM88_009159</name>
</gene>
<dbReference type="PANTHER" id="PTHR10177">
    <property type="entry name" value="CYCLINS"/>
    <property type="match status" value="1"/>
</dbReference>
<evidence type="ECO:0000256" key="2">
    <source>
        <dbReference type="ARBA" id="ARBA00022618"/>
    </source>
</evidence>
<keyword evidence="9" id="KW-1185">Reference proteome</keyword>
<dbReference type="SMART" id="SM00385">
    <property type="entry name" value="CYCLIN"/>
    <property type="match status" value="1"/>
</dbReference>
<keyword evidence="3 5" id="KW-0195">Cyclin</keyword>
<dbReference type="SUPFAM" id="SSF47954">
    <property type="entry name" value="Cyclin-like"/>
    <property type="match status" value="1"/>
</dbReference>
<comment type="caution">
    <text evidence="8">The sequence shown here is derived from an EMBL/GenBank/DDBJ whole genome shotgun (WGS) entry which is preliminary data.</text>
</comment>
<dbReference type="InterPro" id="IPR004367">
    <property type="entry name" value="Cyclin_C-dom"/>
</dbReference>
<dbReference type="AlphaFoldDB" id="A0AAD8JAZ7"/>
<evidence type="ECO:0000259" key="6">
    <source>
        <dbReference type="SMART" id="SM00385"/>
    </source>
</evidence>
<dbReference type="SMART" id="SM01332">
    <property type="entry name" value="Cyclin_C"/>
    <property type="match status" value="1"/>
</dbReference>
<evidence type="ECO:0000259" key="7">
    <source>
        <dbReference type="SMART" id="SM01332"/>
    </source>
</evidence>
<protein>
    <submittedName>
        <fullName evidence="8">Cyclin N-terminal domain-containing protein</fullName>
    </submittedName>
</protein>
<accession>A0AAD8JAZ7</accession>
<dbReference type="CDD" id="cd20544">
    <property type="entry name" value="CYCLIN_AtCycD-like_rpt2"/>
    <property type="match status" value="1"/>
</dbReference>
<dbReference type="GO" id="GO:0051301">
    <property type="term" value="P:cell division"/>
    <property type="evidence" value="ECO:0007669"/>
    <property type="project" value="UniProtKB-KW"/>
</dbReference>
<evidence type="ECO:0000313" key="9">
    <source>
        <dbReference type="Proteomes" id="UP001237642"/>
    </source>
</evidence>
<keyword evidence="4" id="KW-0131">Cell cycle</keyword>
<dbReference type="EMBL" id="JAUIZM010000002">
    <property type="protein sequence ID" value="KAK1399296.1"/>
    <property type="molecule type" value="Genomic_DNA"/>
</dbReference>
<dbReference type="Pfam" id="PF00134">
    <property type="entry name" value="Cyclin_N"/>
    <property type="match status" value="1"/>
</dbReference>
<dbReference type="InterPro" id="IPR013763">
    <property type="entry name" value="Cyclin-like_dom"/>
</dbReference>
<evidence type="ECO:0000256" key="1">
    <source>
        <dbReference type="ARBA" id="ARBA00009065"/>
    </source>
</evidence>
<reference evidence="8" key="1">
    <citation type="submission" date="2023-02" db="EMBL/GenBank/DDBJ databases">
        <title>Genome of toxic invasive species Heracleum sosnowskyi carries increased number of genes despite the absence of recent whole-genome duplications.</title>
        <authorList>
            <person name="Schelkunov M."/>
            <person name="Shtratnikova V."/>
            <person name="Makarenko M."/>
            <person name="Klepikova A."/>
            <person name="Omelchenko D."/>
            <person name="Novikova G."/>
            <person name="Obukhova E."/>
            <person name="Bogdanov V."/>
            <person name="Penin A."/>
            <person name="Logacheva M."/>
        </authorList>
    </citation>
    <scope>NUCLEOTIDE SEQUENCE</scope>
    <source>
        <strain evidence="8">Hsosn_3</strain>
        <tissue evidence="8">Leaf</tissue>
    </source>
</reference>
<feature type="domain" description="Cyclin C-terminal" evidence="7">
    <location>
        <begin position="202"/>
        <end position="324"/>
    </location>
</feature>
<comment type="similarity">
    <text evidence="1">Belongs to the cyclin family. Cyclin D subfamily.</text>
</comment>
<dbReference type="InterPro" id="IPR036915">
    <property type="entry name" value="Cyclin-like_sf"/>
</dbReference>
<name>A0AAD8JAZ7_9APIA</name>
<evidence type="ECO:0000313" key="8">
    <source>
        <dbReference type="EMBL" id="KAK1399296.1"/>
    </source>
</evidence>
<organism evidence="8 9">
    <name type="scientific">Heracleum sosnowskyi</name>
    <dbReference type="NCBI Taxonomy" id="360622"/>
    <lineage>
        <taxon>Eukaryota</taxon>
        <taxon>Viridiplantae</taxon>
        <taxon>Streptophyta</taxon>
        <taxon>Embryophyta</taxon>
        <taxon>Tracheophyta</taxon>
        <taxon>Spermatophyta</taxon>
        <taxon>Magnoliopsida</taxon>
        <taxon>eudicotyledons</taxon>
        <taxon>Gunneridae</taxon>
        <taxon>Pentapetalae</taxon>
        <taxon>asterids</taxon>
        <taxon>campanulids</taxon>
        <taxon>Apiales</taxon>
        <taxon>Apiaceae</taxon>
        <taxon>Apioideae</taxon>
        <taxon>apioid superclade</taxon>
        <taxon>Tordylieae</taxon>
        <taxon>Tordyliinae</taxon>
        <taxon>Heracleum</taxon>
    </lineage>
</organism>
<dbReference type="InterPro" id="IPR039361">
    <property type="entry name" value="Cyclin"/>
</dbReference>
<dbReference type="PROSITE" id="PS00292">
    <property type="entry name" value="CYCLINS"/>
    <property type="match status" value="1"/>
</dbReference>
<evidence type="ECO:0000256" key="3">
    <source>
        <dbReference type="ARBA" id="ARBA00023127"/>
    </source>
</evidence>
<sequence>MTILEQSHHQLQQGTSSFLLESLFCDEEFEAESLLKEEISDEDYMRNSRNERRPSLVLLENDLFWEDEELDSLLSKEKQAQFSVLHYGETKGSSSILVDRENAVNWMLNVKAHYKFSALTIVLAMFYFDKYVSTVRFQEDEPWMVQLAALTCLRLAAKVEETQVPRLLDIHVGDIEYEFEAKTIQNMELVVMSTLQWRMHPVTPFSFLDHITRRLGLKSNFHWEIFEKSENLLPSVVADRRSKTYLPSALATATMLQVIHQVDPSNVIEYQNILLAILRTTKEEINGCCELIRNISYSCYINGNNSHKRKYEEERKQKIKIPSSRCRVADASFSTDNYISSSPESDKKTE</sequence>
<dbReference type="Proteomes" id="UP001237642">
    <property type="component" value="Unassembled WGS sequence"/>
</dbReference>
<feature type="domain" description="Cyclin-like" evidence="6">
    <location>
        <begin position="105"/>
        <end position="193"/>
    </location>
</feature>
<proteinExistence type="inferred from homology"/>
<dbReference type="InterPro" id="IPR048258">
    <property type="entry name" value="Cyclins_cyclin-box"/>
</dbReference>
<dbReference type="Pfam" id="PF02984">
    <property type="entry name" value="Cyclin_C"/>
    <property type="match status" value="1"/>
</dbReference>
<evidence type="ECO:0000256" key="5">
    <source>
        <dbReference type="RuleBase" id="RU000383"/>
    </source>
</evidence>